<dbReference type="PRINTS" id="PR00081">
    <property type="entry name" value="GDHRDH"/>
</dbReference>
<dbReference type="OrthoDB" id="9789398at2"/>
<dbReference type="SUPFAM" id="SSF51735">
    <property type="entry name" value="NAD(P)-binding Rossmann-fold domains"/>
    <property type="match status" value="1"/>
</dbReference>
<gene>
    <name evidence="3" type="ORF">FNB15_14925</name>
</gene>
<dbReference type="FunFam" id="3.40.50.720:FF:000084">
    <property type="entry name" value="Short-chain dehydrogenase reductase"/>
    <property type="match status" value="1"/>
</dbReference>
<protein>
    <submittedName>
        <fullName evidence="3">SDR family oxidoreductase</fullName>
    </submittedName>
</protein>
<dbReference type="CDD" id="cd05233">
    <property type="entry name" value="SDR_c"/>
    <property type="match status" value="1"/>
</dbReference>
<dbReference type="InterPro" id="IPR036291">
    <property type="entry name" value="NAD(P)-bd_dom_sf"/>
</dbReference>
<dbReference type="PANTHER" id="PTHR43639">
    <property type="entry name" value="OXIDOREDUCTASE, SHORT-CHAIN DEHYDROGENASE/REDUCTASE FAMILY (AFU_ORTHOLOGUE AFUA_5G02870)"/>
    <property type="match status" value="1"/>
</dbReference>
<dbReference type="RefSeq" id="WP_144069473.1">
    <property type="nucleotide sequence ID" value="NZ_CP041636.1"/>
</dbReference>
<dbReference type="KEGG" id="fer:FNB15_14925"/>
<dbReference type="InterPro" id="IPR002347">
    <property type="entry name" value="SDR_fam"/>
</dbReference>
<sequence length="244" mass="25785">MTTGRNTENRVAIITGASQGIGAGLVQGYRARGYRVVANSRSITQAAANGDDGIVTVAGDIGDPRTADRILQVAVAQFGRVDTLVNNAGIFFSKPFTDFSLQDYETMQSVNVAGFWHISQRAAAQMLRQGSGHIVTITTSLIDMPVAGVPAALTALTKGGLNAVTKALAIEYAGRGLRVNAVSPGIIDTPMHTPDSHDFLASMHPIRRLGRVDEIVDAVLYLEGADFVTGEILHVDGGVQAGRW</sequence>
<keyword evidence="2" id="KW-0560">Oxidoreductase</keyword>
<organism evidence="3 4">
    <name type="scientific">Ferrovibrio terrae</name>
    <dbReference type="NCBI Taxonomy" id="2594003"/>
    <lineage>
        <taxon>Bacteria</taxon>
        <taxon>Pseudomonadati</taxon>
        <taxon>Pseudomonadota</taxon>
        <taxon>Alphaproteobacteria</taxon>
        <taxon>Rhodospirillales</taxon>
        <taxon>Rhodospirillaceae</taxon>
        <taxon>Ferrovibrio</taxon>
    </lineage>
</organism>
<dbReference type="EMBL" id="CP041636">
    <property type="protein sequence ID" value="QDO98492.1"/>
    <property type="molecule type" value="Genomic_DNA"/>
</dbReference>
<dbReference type="Pfam" id="PF13561">
    <property type="entry name" value="adh_short_C2"/>
    <property type="match status" value="1"/>
</dbReference>
<dbReference type="Gene3D" id="3.40.50.720">
    <property type="entry name" value="NAD(P)-binding Rossmann-like Domain"/>
    <property type="match status" value="1"/>
</dbReference>
<evidence type="ECO:0000313" key="4">
    <source>
        <dbReference type="Proteomes" id="UP000317496"/>
    </source>
</evidence>
<keyword evidence="4" id="KW-1185">Reference proteome</keyword>
<dbReference type="PANTHER" id="PTHR43639:SF1">
    <property type="entry name" value="SHORT-CHAIN DEHYDROGENASE_REDUCTASE FAMILY PROTEIN"/>
    <property type="match status" value="1"/>
</dbReference>
<dbReference type="Proteomes" id="UP000317496">
    <property type="component" value="Chromosome"/>
</dbReference>
<evidence type="ECO:0000256" key="2">
    <source>
        <dbReference type="ARBA" id="ARBA00023002"/>
    </source>
</evidence>
<reference evidence="3 4" key="1">
    <citation type="submission" date="2019-07" db="EMBL/GenBank/DDBJ databases">
        <title>Genome sequencing for Ferrovibrio sp. K5.</title>
        <authorList>
            <person name="Park S.-J."/>
        </authorList>
    </citation>
    <scope>NUCLEOTIDE SEQUENCE [LARGE SCALE GENOMIC DNA]</scope>
    <source>
        <strain evidence="3 4">K5</strain>
    </source>
</reference>
<evidence type="ECO:0000256" key="1">
    <source>
        <dbReference type="ARBA" id="ARBA00006484"/>
    </source>
</evidence>
<dbReference type="GO" id="GO:0016491">
    <property type="term" value="F:oxidoreductase activity"/>
    <property type="evidence" value="ECO:0007669"/>
    <property type="project" value="UniProtKB-KW"/>
</dbReference>
<proteinExistence type="inferred from homology"/>
<accession>A0A516H3Z0</accession>
<name>A0A516H3Z0_9PROT</name>
<evidence type="ECO:0000313" key="3">
    <source>
        <dbReference type="EMBL" id="QDO98492.1"/>
    </source>
</evidence>
<dbReference type="PRINTS" id="PR00080">
    <property type="entry name" value="SDRFAMILY"/>
</dbReference>
<comment type="similarity">
    <text evidence="1">Belongs to the short-chain dehydrogenases/reductases (SDR) family.</text>
</comment>
<dbReference type="AlphaFoldDB" id="A0A516H3Z0"/>